<dbReference type="GO" id="GO:0000978">
    <property type="term" value="F:RNA polymerase II cis-regulatory region sequence-specific DNA binding"/>
    <property type="evidence" value="ECO:0007669"/>
    <property type="project" value="InterPro"/>
</dbReference>
<comment type="subcellular location">
    <subcellularLocation>
        <location evidence="1 7">Nucleus</location>
    </subcellularLocation>
</comment>
<dbReference type="Ensembl" id="ENSPNYT00000022638.1">
    <property type="protein sequence ID" value="ENSPNYP00000022098.1"/>
    <property type="gene ID" value="ENSPNYG00000016681.1"/>
</dbReference>
<dbReference type="PRINTS" id="PR00937">
    <property type="entry name" value="TBOX"/>
</dbReference>
<dbReference type="GO" id="GO:0045893">
    <property type="term" value="P:positive regulation of DNA-templated transcription"/>
    <property type="evidence" value="ECO:0007669"/>
    <property type="project" value="InterPro"/>
</dbReference>
<protein>
    <submittedName>
        <fullName evidence="10">T-box transcription factor TBX6-like</fullName>
    </submittedName>
</protein>
<dbReference type="InterPro" id="IPR001699">
    <property type="entry name" value="TF_T-box"/>
</dbReference>
<evidence type="ECO:0000256" key="6">
    <source>
        <dbReference type="ARBA" id="ARBA00023242"/>
    </source>
</evidence>
<feature type="region of interest" description="Disordered" evidence="8">
    <location>
        <begin position="407"/>
        <end position="527"/>
    </location>
</feature>
<dbReference type="GO" id="GO:0005634">
    <property type="term" value="C:nucleus"/>
    <property type="evidence" value="ECO:0007669"/>
    <property type="project" value="UniProtKB-SubCell"/>
</dbReference>
<dbReference type="InterPro" id="IPR036960">
    <property type="entry name" value="T-box_sf"/>
</dbReference>
<reference evidence="10" key="1">
    <citation type="submission" date="2023-09" db="UniProtKB">
        <authorList>
            <consortium name="Ensembl"/>
        </authorList>
    </citation>
    <scope>IDENTIFICATION</scope>
</reference>
<keyword evidence="5" id="KW-0804">Transcription</keyword>
<comment type="caution">
    <text evidence="7">Lacks conserved residue(s) required for the propagation of feature annotation.</text>
</comment>
<evidence type="ECO:0000256" key="8">
    <source>
        <dbReference type="SAM" id="MobiDB-lite"/>
    </source>
</evidence>
<dbReference type="Gene3D" id="2.60.40.820">
    <property type="entry name" value="Transcription factor, T-box"/>
    <property type="match status" value="1"/>
</dbReference>
<dbReference type="STRING" id="303518.ENSPNYP00000022098"/>
<dbReference type="AlphaFoldDB" id="A0A3B4GKM7"/>
<feature type="compositionally biased region" description="Low complexity" evidence="8">
    <location>
        <begin position="407"/>
        <end position="430"/>
    </location>
</feature>
<sequence>MLSMEMFPGLTLGPQRIGDCFYREREAPVHIPLFPPACEAAAKALPPRLLAPPPAPVSNEAATTTPKDEVKMELENSSLWKQFSSVGTEMIITKKGRRMFPGLKLKLSGLNPSLRYILLLDVVPVDNSRYRFQGGGWQAVGAAEARLPDRVFIHPDSPATGAHWQSRTMSFHYAKLTNNTLDTQGHIILHSLHRYQPRIHVIEARDVLRWGGGQHSFVFPETQFITVTAYQNSKITELKINSNPFAKGFREDGMNSKKQRDARQKRKIAVLTETLDIVNCDPCDSTELLQQPPVTGAELQALALASLPALPETSCGFRPGDTSYQDTLVPEQSLDLGQEFMASQMSDISITLASGIQELPASERANSMIERNYDTKLIQALISFLLHRSDTMAEAAYTSSFPAAQASSSSFPSAPLPQSSSSFPSHPASDPSDRSDPQPSIPPINYPSLLSSSPALSSTSNTPSLQQTSFTFPTPPPSSSTSPQPLLSSSSSPSSSSNNYHAVPDTISPHTSTDASFHAPSSTTCPSDLQDQVAVHSLLTQPGQQLQAGPLATDSPSDQSSAAFMYQNIVPTNPSPTLSTAQPFPCQNQPPAPVLSCSLPMHASSTSFAPPSIPPQMQNLPFSHVSPSPAHPALHLPNLTHQAQAPSLAPATAFPPSSFPYPPSTLPHPPFQPSSCLAVASSFQQSVTPAATLPPVAHNPCTSSSTPSYPAVEIGAVPPFNPAPPYRPEMVRHHPSLLPQLDPSLPPSAPNPALYPTFKSYPLRLCQDPHPSLSIPFRHLYRQQHGHSLSQGSYLEMSTRPMF</sequence>
<feature type="compositionally biased region" description="Low complexity" evidence="8">
    <location>
        <begin position="447"/>
        <end position="472"/>
    </location>
</feature>
<dbReference type="PROSITE" id="PS01283">
    <property type="entry name" value="TBOX_1"/>
    <property type="match status" value="1"/>
</dbReference>
<dbReference type="GO" id="GO:0048641">
    <property type="term" value="P:regulation of skeletal muscle tissue development"/>
    <property type="evidence" value="ECO:0007669"/>
    <property type="project" value="Ensembl"/>
</dbReference>
<dbReference type="PANTHER" id="PTHR11267">
    <property type="entry name" value="T-BOX PROTEIN-RELATED"/>
    <property type="match status" value="1"/>
</dbReference>
<feature type="compositionally biased region" description="Low complexity" evidence="8">
    <location>
        <begin position="479"/>
        <end position="497"/>
    </location>
</feature>
<dbReference type="GO" id="GO:0021523">
    <property type="term" value="P:somatic motor neuron differentiation"/>
    <property type="evidence" value="ECO:0007669"/>
    <property type="project" value="Ensembl"/>
</dbReference>
<dbReference type="GO" id="GO:0000785">
    <property type="term" value="C:chromatin"/>
    <property type="evidence" value="ECO:0007669"/>
    <property type="project" value="Ensembl"/>
</dbReference>
<accession>A0A3B4GKM7</accession>
<organism evidence="10">
    <name type="scientific">Pundamilia nyererei</name>
    <dbReference type="NCBI Taxonomy" id="303518"/>
    <lineage>
        <taxon>Eukaryota</taxon>
        <taxon>Metazoa</taxon>
        <taxon>Chordata</taxon>
        <taxon>Craniata</taxon>
        <taxon>Vertebrata</taxon>
        <taxon>Euteleostomi</taxon>
        <taxon>Actinopterygii</taxon>
        <taxon>Neopterygii</taxon>
        <taxon>Teleostei</taxon>
        <taxon>Neoteleostei</taxon>
        <taxon>Acanthomorphata</taxon>
        <taxon>Ovalentaria</taxon>
        <taxon>Cichlomorphae</taxon>
        <taxon>Cichliformes</taxon>
        <taxon>Cichlidae</taxon>
        <taxon>African cichlids</taxon>
        <taxon>Pseudocrenilabrinae</taxon>
        <taxon>Haplochromini</taxon>
        <taxon>Pundamilia</taxon>
    </lineage>
</organism>
<dbReference type="InterPro" id="IPR046360">
    <property type="entry name" value="T-box_DNA-bd"/>
</dbReference>
<keyword evidence="2" id="KW-0217">Developmental protein</keyword>
<keyword evidence="3" id="KW-0805">Transcription regulation</keyword>
<dbReference type="GO" id="GO:0016331">
    <property type="term" value="P:morphogenesis of embryonic epithelium"/>
    <property type="evidence" value="ECO:0007669"/>
    <property type="project" value="TreeGrafter"/>
</dbReference>
<evidence type="ECO:0000256" key="3">
    <source>
        <dbReference type="ARBA" id="ARBA00023015"/>
    </source>
</evidence>
<dbReference type="SUPFAM" id="SSF49417">
    <property type="entry name" value="p53-like transcription factors"/>
    <property type="match status" value="1"/>
</dbReference>
<evidence type="ECO:0000256" key="2">
    <source>
        <dbReference type="ARBA" id="ARBA00022473"/>
    </source>
</evidence>
<dbReference type="GO" id="GO:0001708">
    <property type="term" value="P:cell fate specification"/>
    <property type="evidence" value="ECO:0007669"/>
    <property type="project" value="TreeGrafter"/>
</dbReference>
<evidence type="ECO:0000259" key="9">
    <source>
        <dbReference type="PROSITE" id="PS50252"/>
    </source>
</evidence>
<dbReference type="InterPro" id="IPR018186">
    <property type="entry name" value="TF_T-box_CS"/>
</dbReference>
<name>A0A3B4GKM7_9CICH</name>
<dbReference type="FunFam" id="2.60.40.820:FF:000010">
    <property type="entry name" value="T-box transcription factor TBX6"/>
    <property type="match status" value="1"/>
</dbReference>
<keyword evidence="6 7" id="KW-0539">Nucleus</keyword>
<evidence type="ECO:0000313" key="10">
    <source>
        <dbReference type="Ensembl" id="ENSPNYP00000022098.1"/>
    </source>
</evidence>
<dbReference type="GO" id="GO:0000981">
    <property type="term" value="F:DNA-binding transcription factor activity, RNA polymerase II-specific"/>
    <property type="evidence" value="ECO:0007669"/>
    <property type="project" value="TreeGrafter"/>
</dbReference>
<dbReference type="PROSITE" id="PS50252">
    <property type="entry name" value="TBOX_3"/>
    <property type="match status" value="1"/>
</dbReference>
<dbReference type="Pfam" id="PF00907">
    <property type="entry name" value="T-box"/>
    <property type="match status" value="1"/>
</dbReference>
<keyword evidence="4 7" id="KW-0238">DNA-binding</keyword>
<evidence type="ECO:0000256" key="5">
    <source>
        <dbReference type="ARBA" id="ARBA00023163"/>
    </source>
</evidence>
<dbReference type="GeneTree" id="ENSGT00940000160732"/>
<feature type="domain" description="T-box" evidence="9">
    <location>
        <begin position="74"/>
        <end position="251"/>
    </location>
</feature>
<dbReference type="InterPro" id="IPR008967">
    <property type="entry name" value="p53-like_TF_DNA-bd_sf"/>
</dbReference>
<feature type="compositionally biased region" description="Polar residues" evidence="8">
    <location>
        <begin position="508"/>
        <end position="527"/>
    </location>
</feature>
<evidence type="ECO:0000256" key="1">
    <source>
        <dbReference type="ARBA" id="ARBA00004123"/>
    </source>
</evidence>
<proteinExistence type="predicted"/>
<evidence type="ECO:0000256" key="4">
    <source>
        <dbReference type="ARBA" id="ARBA00023125"/>
    </source>
</evidence>
<evidence type="ECO:0000256" key="7">
    <source>
        <dbReference type="PROSITE-ProRule" id="PRU00201"/>
    </source>
</evidence>
<dbReference type="SMART" id="SM00425">
    <property type="entry name" value="TBOX"/>
    <property type="match status" value="1"/>
</dbReference>
<dbReference type="PANTHER" id="PTHR11267:SF197">
    <property type="entry name" value="T-BOX TRANSCRIPTION FACTOR TBX6"/>
    <property type="match status" value="1"/>
</dbReference>
<dbReference type="GO" id="GO:0048514">
    <property type="term" value="P:blood vessel morphogenesis"/>
    <property type="evidence" value="ECO:0007669"/>
    <property type="project" value="Ensembl"/>
</dbReference>
<dbReference type="GO" id="GO:0001756">
    <property type="term" value="P:somitogenesis"/>
    <property type="evidence" value="ECO:0007669"/>
    <property type="project" value="Ensembl"/>
</dbReference>